<reference evidence="1 2" key="1">
    <citation type="submission" date="2016-04" db="EMBL/GenBank/DDBJ databases">
        <authorList>
            <consortium name="Pathogen Informatics"/>
        </authorList>
    </citation>
    <scope>NUCLEOTIDE SEQUENCE [LARGE SCALE GENOMIC DNA]</scope>
    <source>
        <strain evidence="2">k480</strain>
    </source>
</reference>
<sequence>MSMDKAYEDYFESLSEGEEALSFSEFTAALSGKPADCASFEM</sequence>
<comment type="caution">
    <text evidence="1">The sequence shown here is derived from an EMBL/GenBank/DDBJ whole genome shotgun (WGS) entry which is preliminary data.</text>
</comment>
<evidence type="ECO:0000313" key="1">
    <source>
        <dbReference type="EMBL" id="SBG83134.1"/>
    </source>
</evidence>
<gene>
    <name evidence="1" type="primary">ydfB</name>
    <name evidence="1" type="ORF">SAMEA2273558_00028</name>
</gene>
<dbReference type="AlphaFoldDB" id="A0AAX2BQQ6"/>
<dbReference type="EMBL" id="FLDK01000001">
    <property type="protein sequence ID" value="SBG83134.1"/>
    <property type="molecule type" value="Genomic_DNA"/>
</dbReference>
<organism evidence="1 2">
    <name type="scientific">Klebsiella pneumoniae</name>
    <dbReference type="NCBI Taxonomy" id="573"/>
    <lineage>
        <taxon>Bacteria</taxon>
        <taxon>Pseudomonadati</taxon>
        <taxon>Pseudomonadota</taxon>
        <taxon>Gammaproteobacteria</taxon>
        <taxon>Enterobacterales</taxon>
        <taxon>Enterobacteriaceae</taxon>
        <taxon>Klebsiella/Raoultella group</taxon>
        <taxon>Klebsiella</taxon>
        <taxon>Klebsiella pneumoniae complex</taxon>
    </lineage>
</organism>
<dbReference type="Proteomes" id="UP000077826">
    <property type="component" value="Unassembled WGS sequence"/>
</dbReference>
<protein>
    <submittedName>
        <fullName evidence="1">Uncharacterized protein</fullName>
    </submittedName>
</protein>
<dbReference type="RefSeq" id="WP_255067813.1">
    <property type="nucleotide sequence ID" value="NZ_CP028787.2"/>
</dbReference>
<accession>A0AAX2BQQ6</accession>
<name>A0AAX2BQQ6_KLEPN</name>
<proteinExistence type="predicted"/>
<evidence type="ECO:0000313" key="2">
    <source>
        <dbReference type="Proteomes" id="UP000077826"/>
    </source>
</evidence>